<feature type="domain" description="Cytochrome oxidase subunit II copper A binding" evidence="19">
    <location>
        <begin position="453"/>
        <end position="574"/>
    </location>
</feature>
<dbReference type="PROSITE" id="PS50857">
    <property type="entry name" value="COX2_CUA"/>
    <property type="match status" value="1"/>
</dbReference>
<keyword evidence="11 18" id="KW-1133">Transmembrane helix</keyword>
<evidence type="ECO:0000256" key="10">
    <source>
        <dbReference type="ARBA" id="ARBA00022982"/>
    </source>
</evidence>
<dbReference type="PRINTS" id="PR01166">
    <property type="entry name" value="CYCOXIDASEII"/>
</dbReference>
<dbReference type="AlphaFoldDB" id="A0AAN8UX87"/>
<dbReference type="InterPro" id="IPR036257">
    <property type="entry name" value="Cyt_c_oxidase_su2_TM_sf"/>
</dbReference>
<dbReference type="GO" id="GO:0042773">
    <property type="term" value="P:ATP synthesis coupled electron transport"/>
    <property type="evidence" value="ECO:0007669"/>
    <property type="project" value="TreeGrafter"/>
</dbReference>
<sequence length="979" mass="107438">MTLFQRVLDWIKGLVPGLKKKENQPIVKGQPVIEKEGNENDKGALQRADTPYPNREGKGPKGEEKEASSQRKATSTFAHIIIICFLPLILLVVLEWRFLFLTIAPCDAAEPWQLGFQDAATPMMQGIIDLHHDIFFFLILILVFVSWILVRALWHFHYKKNPIPQRIVHGTTIEILRTIFPSIIPMFIAIPSFALLYSMDEVVVDPAITIKAIGHQWYRSAPLHEGDLSATKCLKVEYGSRSIWLTACQKRGVEVVRPIPRNAPSIGAYGSILVVAGGTHPSSRCGAWYTTLDLTAGPVTFRNGGSPLATTTVVVAELLGRERTTCCSCSSFFASGTEVLRTKGDSTSQLELGVGPVGIMHAGTWEFEVRNHSGSDLLGPTTSPSQLASLSTAHLSNKEDNYRIEFAFRGSYGQENYLKKRVLFLRVGVESFLQGNLQVQFGGGGRRPNLMSIRTLTVPMNSHSLLTVIRFQKDDPELGQSRLLEVDNRVVVPAKTIIRIIVTSADVLHGWAVPSSGVKCDAVPGRSNQISILVQREGVYYGQCSEICGTNHAFMRPGNIGRLLSPLWLSRTPGVQEPAKQALQRAAGAVGESRSKAVDKIEEGARLPVGAEETVGITNLKRGPERPAGRWLVANSALVDGIPLSGWHSRNHRALHTEQASIRDETPAQGPPFSLGGQTKDLWKSGQPHPHGQHNSVLRESSSSVSVGRTSGGHILNGGLNPGITSGSISASTSKGLGVHQSMRRGPSFQFKSNRVFLRKSIGCWPPSRYDSQYVPLAIGVSNPKGGQTRNVHWAKPNASYYGLDQAEFGWSLSCKGASGLAGTGSASSKRHTTDTIDFAQRVGIFPSFVLFLRHASQGEMSIYRYDVKVPKSVIDVPFFSFWVDQMSRARACFVLLLRPPRVVSAANAPPGKHRRPPFAWSFLYKAVTLYHFHPASLRLHRAIYGYRKAIVKPSISRPPLKSKRNLPFNSPDADSYAS</sequence>
<keyword evidence="13" id="KW-0496">Mitochondrion</keyword>
<keyword evidence="22" id="KW-1185">Reference proteome</keyword>
<dbReference type="PROSITE" id="PS00078">
    <property type="entry name" value="COX2"/>
    <property type="match status" value="1"/>
</dbReference>
<evidence type="ECO:0000256" key="2">
    <source>
        <dbReference type="ARBA" id="ARBA00004225"/>
    </source>
</evidence>
<dbReference type="Pfam" id="PF02790">
    <property type="entry name" value="COX2_TM"/>
    <property type="match status" value="1"/>
</dbReference>
<dbReference type="EMBL" id="JBAMMX010000018">
    <property type="protein sequence ID" value="KAK6923540.1"/>
    <property type="molecule type" value="Genomic_DNA"/>
</dbReference>
<organism evidence="21 22">
    <name type="scientific">Dillenia turbinata</name>
    <dbReference type="NCBI Taxonomy" id="194707"/>
    <lineage>
        <taxon>Eukaryota</taxon>
        <taxon>Viridiplantae</taxon>
        <taxon>Streptophyta</taxon>
        <taxon>Embryophyta</taxon>
        <taxon>Tracheophyta</taxon>
        <taxon>Spermatophyta</taxon>
        <taxon>Magnoliopsida</taxon>
        <taxon>eudicotyledons</taxon>
        <taxon>Gunneridae</taxon>
        <taxon>Pentapetalae</taxon>
        <taxon>Dilleniales</taxon>
        <taxon>Dilleniaceae</taxon>
        <taxon>Dillenia</taxon>
    </lineage>
</organism>
<feature type="compositionally biased region" description="Basic and acidic residues" evidence="17">
    <location>
        <begin position="55"/>
        <end position="69"/>
    </location>
</feature>
<accession>A0AAN8UX87</accession>
<evidence type="ECO:0000256" key="11">
    <source>
        <dbReference type="ARBA" id="ARBA00022989"/>
    </source>
</evidence>
<keyword evidence="14 18" id="KW-0472">Membrane</keyword>
<reference evidence="21 22" key="1">
    <citation type="submission" date="2023-12" db="EMBL/GenBank/DDBJ databases">
        <title>A high-quality genome assembly for Dillenia turbinata (Dilleniales).</title>
        <authorList>
            <person name="Chanderbali A."/>
        </authorList>
    </citation>
    <scope>NUCLEOTIDE SEQUENCE [LARGE SCALE GENOMIC DNA]</scope>
    <source>
        <strain evidence="21">LSX21</strain>
        <tissue evidence="21">Leaf</tissue>
    </source>
</reference>
<dbReference type="Gene3D" id="1.10.287.90">
    <property type="match status" value="1"/>
</dbReference>
<dbReference type="FunFam" id="1.10.287.90:FF:000004">
    <property type="entry name" value="Cytochrome c oxidase subunit 2"/>
    <property type="match status" value="1"/>
</dbReference>
<evidence type="ECO:0000256" key="8">
    <source>
        <dbReference type="ARBA" id="ARBA00022723"/>
    </source>
</evidence>
<evidence type="ECO:0000256" key="9">
    <source>
        <dbReference type="ARBA" id="ARBA00022967"/>
    </source>
</evidence>
<evidence type="ECO:0000256" key="18">
    <source>
        <dbReference type="SAM" id="Phobius"/>
    </source>
</evidence>
<dbReference type="InterPro" id="IPR045187">
    <property type="entry name" value="CcO_II"/>
</dbReference>
<feature type="compositionally biased region" description="Low complexity" evidence="17">
    <location>
        <begin position="696"/>
        <end position="709"/>
    </location>
</feature>
<dbReference type="PANTHER" id="PTHR22888">
    <property type="entry name" value="CYTOCHROME C OXIDASE, SUBUNIT II"/>
    <property type="match status" value="1"/>
</dbReference>
<evidence type="ECO:0000256" key="16">
    <source>
        <dbReference type="ARBA" id="ARBA00049512"/>
    </source>
</evidence>
<feature type="region of interest" description="Disordered" evidence="17">
    <location>
        <begin position="26"/>
        <end position="69"/>
    </location>
</feature>
<keyword evidence="10" id="KW-0249">Electron transport</keyword>
<dbReference type="InterPro" id="IPR001505">
    <property type="entry name" value="Copper_CuA"/>
</dbReference>
<comment type="cofactor">
    <cofactor evidence="1">
        <name>Cu cation</name>
        <dbReference type="ChEBI" id="CHEBI:23378"/>
    </cofactor>
</comment>
<dbReference type="InterPro" id="IPR011759">
    <property type="entry name" value="Cyt_c_oxidase_su2_TM_dom"/>
</dbReference>
<evidence type="ECO:0000256" key="12">
    <source>
        <dbReference type="ARBA" id="ARBA00023008"/>
    </source>
</evidence>
<comment type="catalytic activity">
    <reaction evidence="16">
        <text>4 Fe(II)-[cytochrome c] + O2 + 8 H(+)(in) = 4 Fe(III)-[cytochrome c] + 2 H2O + 4 H(+)(out)</text>
        <dbReference type="Rhea" id="RHEA:11436"/>
        <dbReference type="Rhea" id="RHEA-COMP:10350"/>
        <dbReference type="Rhea" id="RHEA-COMP:14399"/>
        <dbReference type="ChEBI" id="CHEBI:15377"/>
        <dbReference type="ChEBI" id="CHEBI:15378"/>
        <dbReference type="ChEBI" id="CHEBI:15379"/>
        <dbReference type="ChEBI" id="CHEBI:29033"/>
        <dbReference type="ChEBI" id="CHEBI:29034"/>
        <dbReference type="EC" id="7.1.1.9"/>
    </reaction>
    <physiologicalReaction direction="left-to-right" evidence="16">
        <dbReference type="Rhea" id="RHEA:11437"/>
    </physiologicalReaction>
</comment>
<dbReference type="SUPFAM" id="SSF49503">
    <property type="entry name" value="Cupredoxins"/>
    <property type="match status" value="1"/>
</dbReference>
<feature type="transmembrane region" description="Helical" evidence="18">
    <location>
        <begin position="175"/>
        <end position="197"/>
    </location>
</feature>
<evidence type="ECO:0000256" key="17">
    <source>
        <dbReference type="SAM" id="MobiDB-lite"/>
    </source>
</evidence>
<evidence type="ECO:0000256" key="14">
    <source>
        <dbReference type="ARBA" id="ARBA00023136"/>
    </source>
</evidence>
<dbReference type="InterPro" id="IPR002429">
    <property type="entry name" value="CcO_II-like_C"/>
</dbReference>
<keyword evidence="6" id="KW-0679">Respiratory chain</keyword>
<keyword evidence="12" id="KW-0186">Copper</keyword>
<evidence type="ECO:0000259" key="19">
    <source>
        <dbReference type="PROSITE" id="PS50857"/>
    </source>
</evidence>
<dbReference type="InterPro" id="IPR008972">
    <property type="entry name" value="Cupredoxin"/>
</dbReference>
<dbReference type="Pfam" id="PF00116">
    <property type="entry name" value="COX2"/>
    <property type="match status" value="1"/>
</dbReference>
<keyword evidence="8" id="KW-0479">Metal-binding</keyword>
<evidence type="ECO:0000256" key="5">
    <source>
        <dbReference type="ARBA" id="ARBA00022448"/>
    </source>
</evidence>
<protein>
    <recommendedName>
        <fullName evidence="4">cytochrome-c oxidase</fullName>
        <ecNumber evidence="4">7.1.1.9</ecNumber>
    </recommendedName>
    <alternativeName>
        <fullName evidence="15">Cytochrome c oxidase polypeptide II</fullName>
    </alternativeName>
</protein>
<comment type="similarity">
    <text evidence="3">Belongs to the cytochrome c oxidase subunit 2 family.</text>
</comment>
<keyword evidence="5" id="KW-0813">Transport</keyword>
<dbReference type="PROSITE" id="PS50999">
    <property type="entry name" value="COX2_TM"/>
    <property type="match status" value="1"/>
</dbReference>
<evidence type="ECO:0000256" key="7">
    <source>
        <dbReference type="ARBA" id="ARBA00022692"/>
    </source>
</evidence>
<feature type="transmembrane region" description="Helical" evidence="18">
    <location>
        <begin position="134"/>
        <end position="154"/>
    </location>
</feature>
<evidence type="ECO:0000313" key="22">
    <source>
        <dbReference type="Proteomes" id="UP001370490"/>
    </source>
</evidence>
<gene>
    <name evidence="21" type="ORF">RJ641_011844</name>
</gene>
<evidence type="ECO:0000313" key="21">
    <source>
        <dbReference type="EMBL" id="KAK6923540.1"/>
    </source>
</evidence>
<evidence type="ECO:0000259" key="20">
    <source>
        <dbReference type="PROSITE" id="PS50999"/>
    </source>
</evidence>
<feature type="compositionally biased region" description="Basic and acidic residues" evidence="17">
    <location>
        <begin position="33"/>
        <end position="44"/>
    </location>
</feature>
<evidence type="ECO:0000256" key="3">
    <source>
        <dbReference type="ARBA" id="ARBA00007866"/>
    </source>
</evidence>
<feature type="domain" description="Cytochrome oxidase subunit II transmembrane region profile" evidence="20">
    <location>
        <begin position="108"/>
        <end position="203"/>
    </location>
</feature>
<proteinExistence type="inferred from homology"/>
<keyword evidence="7 18" id="KW-0812">Transmembrane</keyword>
<evidence type="ECO:0000256" key="13">
    <source>
        <dbReference type="ARBA" id="ARBA00023128"/>
    </source>
</evidence>
<name>A0AAN8UX87_9MAGN</name>
<dbReference type="GO" id="GO:0005507">
    <property type="term" value="F:copper ion binding"/>
    <property type="evidence" value="ECO:0007669"/>
    <property type="project" value="InterPro"/>
</dbReference>
<evidence type="ECO:0000256" key="4">
    <source>
        <dbReference type="ARBA" id="ARBA00012949"/>
    </source>
</evidence>
<evidence type="ECO:0000256" key="6">
    <source>
        <dbReference type="ARBA" id="ARBA00022660"/>
    </source>
</evidence>
<dbReference type="PANTHER" id="PTHR22888:SF9">
    <property type="entry name" value="CYTOCHROME C OXIDASE SUBUNIT 2"/>
    <property type="match status" value="1"/>
</dbReference>
<keyword evidence="9" id="KW-1278">Translocase</keyword>
<dbReference type="GO" id="GO:0004129">
    <property type="term" value="F:cytochrome-c oxidase activity"/>
    <property type="evidence" value="ECO:0007669"/>
    <property type="project" value="UniProtKB-EC"/>
</dbReference>
<dbReference type="Gene3D" id="2.60.40.420">
    <property type="entry name" value="Cupredoxins - blue copper proteins"/>
    <property type="match status" value="1"/>
</dbReference>
<feature type="region of interest" description="Disordered" evidence="17">
    <location>
        <begin position="659"/>
        <end position="709"/>
    </location>
</feature>
<comment type="caution">
    <text evidence="21">The sequence shown here is derived from an EMBL/GenBank/DDBJ whole genome shotgun (WGS) entry which is preliminary data.</text>
</comment>
<dbReference type="Proteomes" id="UP001370490">
    <property type="component" value="Unassembled WGS sequence"/>
</dbReference>
<feature type="transmembrane region" description="Helical" evidence="18">
    <location>
        <begin position="76"/>
        <end position="94"/>
    </location>
</feature>
<evidence type="ECO:0000256" key="1">
    <source>
        <dbReference type="ARBA" id="ARBA00001935"/>
    </source>
</evidence>
<evidence type="ECO:0000256" key="15">
    <source>
        <dbReference type="ARBA" id="ARBA00031389"/>
    </source>
</evidence>
<dbReference type="EC" id="7.1.1.9" evidence="4"/>
<comment type="subcellular location">
    <subcellularLocation>
        <location evidence="2">Mitochondrion membrane</location>
        <topology evidence="2">Multi-pass membrane protein</topology>
    </subcellularLocation>
</comment>
<dbReference type="SUPFAM" id="SSF81464">
    <property type="entry name" value="Cytochrome c oxidase subunit II-like, transmembrane region"/>
    <property type="match status" value="1"/>
</dbReference>
<dbReference type="GO" id="GO:0031966">
    <property type="term" value="C:mitochondrial membrane"/>
    <property type="evidence" value="ECO:0007669"/>
    <property type="project" value="UniProtKB-SubCell"/>
</dbReference>